<evidence type="ECO:0000313" key="2">
    <source>
        <dbReference type="Proteomes" id="UP000031586"/>
    </source>
</evidence>
<name>A0A0C1W3M3_9VIBR</name>
<dbReference type="EMBL" id="JPRD01000044">
    <property type="protein sequence ID" value="KIF51017.1"/>
    <property type="molecule type" value="Genomic_DNA"/>
</dbReference>
<comment type="caution">
    <text evidence="1">The sequence shown here is derived from an EMBL/GenBank/DDBJ whole genome shotgun (WGS) entry which is preliminary data.</text>
</comment>
<sequence length="73" mass="8030">MASTIMHVHIPVERLLSMEEQEFSETVTHPDGMEAARKELKEMLDEGVTCLVLDSTCDNRNADGSCAGHPAED</sequence>
<organism evidence="1 2">
    <name type="scientific">Vibrio owensii CAIM 1854 = LMG 25443</name>
    <dbReference type="NCBI Taxonomy" id="1229493"/>
    <lineage>
        <taxon>Bacteria</taxon>
        <taxon>Pseudomonadati</taxon>
        <taxon>Pseudomonadota</taxon>
        <taxon>Gammaproteobacteria</taxon>
        <taxon>Vibrionales</taxon>
        <taxon>Vibrionaceae</taxon>
        <taxon>Vibrio</taxon>
    </lineage>
</organism>
<evidence type="ECO:0000313" key="1">
    <source>
        <dbReference type="EMBL" id="KIF51017.1"/>
    </source>
</evidence>
<accession>A0A0C1W3M3</accession>
<dbReference type="RefSeq" id="WP_020195228.1">
    <property type="nucleotide sequence ID" value="NZ_BAOH01000018.1"/>
</dbReference>
<protein>
    <submittedName>
        <fullName evidence="1">Uncharacterized protein</fullName>
    </submittedName>
</protein>
<reference evidence="1 2" key="1">
    <citation type="submission" date="2014-07" db="EMBL/GenBank/DDBJ databases">
        <title>Unique and conserved regions in Vibrio harveyi and related species in comparison with the shrimp pathogen Vibrio harveyi CAIM 1792.</title>
        <authorList>
            <person name="Espinoza-Valles I."/>
            <person name="Vora G."/>
            <person name="Leekitcharoenphon P."/>
            <person name="Ussery D."/>
            <person name="Hoj L."/>
            <person name="Gomez-Gil B."/>
        </authorList>
    </citation>
    <scope>NUCLEOTIDE SEQUENCE [LARGE SCALE GENOMIC DNA]</scope>
    <source>
        <strain evidence="2">CAIM 1854 / LMG 25443</strain>
    </source>
</reference>
<dbReference type="Proteomes" id="UP000031586">
    <property type="component" value="Unassembled WGS sequence"/>
</dbReference>
<gene>
    <name evidence="1" type="ORF">H735_22210</name>
</gene>
<dbReference type="AlphaFoldDB" id="A0A0C1W3M3"/>
<dbReference type="PATRIC" id="fig|1229493.5.peg.3846"/>
<proteinExistence type="predicted"/>